<dbReference type="SUPFAM" id="SSF53474">
    <property type="entry name" value="alpha/beta-Hydrolases"/>
    <property type="match status" value="1"/>
</dbReference>
<dbReference type="PROSITE" id="PS00122">
    <property type="entry name" value="CARBOXYLESTERASE_B_1"/>
    <property type="match status" value="1"/>
</dbReference>
<dbReference type="InterPro" id="IPR002018">
    <property type="entry name" value="CarbesteraseB"/>
</dbReference>
<dbReference type="Pfam" id="PF00135">
    <property type="entry name" value="COesterase"/>
    <property type="match status" value="1"/>
</dbReference>
<evidence type="ECO:0000259" key="3">
    <source>
        <dbReference type="Pfam" id="PF00135"/>
    </source>
</evidence>
<dbReference type="AlphaFoldDB" id="A0AA97PPE6"/>
<evidence type="ECO:0000256" key="2">
    <source>
        <dbReference type="ARBA" id="ARBA00022801"/>
    </source>
</evidence>
<dbReference type="Proteomes" id="UP000011086">
    <property type="component" value="Unassembled WGS sequence"/>
</dbReference>
<evidence type="ECO:0000256" key="1">
    <source>
        <dbReference type="ARBA" id="ARBA00005964"/>
    </source>
</evidence>
<feature type="domain" description="Carboxylesterase type B" evidence="3">
    <location>
        <begin position="335"/>
        <end position="785"/>
    </location>
</feature>
<dbReference type="EMBL" id="JH793764">
    <property type="protein sequence ID" value="ELQ42022.1"/>
    <property type="molecule type" value="Genomic_DNA"/>
</dbReference>
<organism evidence="4">
    <name type="scientific">Pyricularia oryzae (strain Y34)</name>
    <name type="common">Rice blast fungus</name>
    <name type="synonym">Magnaporthe oryzae</name>
    <dbReference type="NCBI Taxonomy" id="1143189"/>
    <lineage>
        <taxon>Eukaryota</taxon>
        <taxon>Fungi</taxon>
        <taxon>Dikarya</taxon>
        <taxon>Ascomycota</taxon>
        <taxon>Pezizomycotina</taxon>
        <taxon>Sordariomycetes</taxon>
        <taxon>Sordariomycetidae</taxon>
        <taxon>Magnaporthales</taxon>
        <taxon>Pyriculariaceae</taxon>
        <taxon>Pyricularia</taxon>
    </lineage>
</organism>
<evidence type="ECO:0000313" key="4">
    <source>
        <dbReference type="EMBL" id="ELQ42022.1"/>
    </source>
</evidence>
<dbReference type="InterPro" id="IPR029058">
    <property type="entry name" value="AB_hydrolase_fold"/>
</dbReference>
<dbReference type="InterPro" id="IPR019819">
    <property type="entry name" value="Carboxylesterase_B_CS"/>
</dbReference>
<dbReference type="PROSITE" id="PS00941">
    <property type="entry name" value="CARBOXYLESTERASE_B_2"/>
    <property type="match status" value="1"/>
</dbReference>
<gene>
    <name evidence="4" type="ORF">OOU_Y34scaffold00240g29</name>
</gene>
<dbReference type="InterPro" id="IPR019826">
    <property type="entry name" value="Carboxylesterase_B_AS"/>
</dbReference>
<protein>
    <submittedName>
        <fullName evidence="4">Crystal protein</fullName>
    </submittedName>
</protein>
<dbReference type="PANTHER" id="PTHR43142:SF3">
    <property type="entry name" value="PUTATIVE (AFU_ORTHOLOGUE AFUA_3G09070)-RELATED"/>
    <property type="match status" value="1"/>
</dbReference>
<keyword evidence="2" id="KW-0378">Hydrolase</keyword>
<proteinExistence type="inferred from homology"/>
<name>A0AA97PPE6_PYRO3</name>
<dbReference type="GO" id="GO:0016787">
    <property type="term" value="F:hydrolase activity"/>
    <property type="evidence" value="ECO:0007669"/>
    <property type="project" value="UniProtKB-KW"/>
</dbReference>
<comment type="similarity">
    <text evidence="1">Belongs to the type-B carboxylesterase/lipase family.</text>
</comment>
<dbReference type="PANTHER" id="PTHR43142">
    <property type="entry name" value="CARBOXYLIC ESTER HYDROLASE"/>
    <property type="match status" value="1"/>
</dbReference>
<dbReference type="Gene3D" id="3.40.50.1820">
    <property type="entry name" value="alpha/beta hydrolase"/>
    <property type="match status" value="1"/>
</dbReference>
<accession>A0AA97PPE6</accession>
<sequence length="839" mass="92034">MAERRVIGNGEVVLCCSSDLLFFSQVWEYRKKEEEKTSGFFSRRDWLYPFSLLHPSPPPAASRIPTAADTVTSVTHLTLTLPSRTWISYDVKCRFNYPIYNNLANEAIPLRRESEQAGVVVVLDHRLYCVVHSIAMDIMEFFPRLCCWLSCHLRSPPAVAVISSLALVSAAAPSPINLQSDLTILVENDLEGATSKSPASGIIVLGGQNHTLIEADRACKALGEQLWSPAPNRATTEVVKRQIDYLVLRGSFTNSTRFWVAPQKGDNGTVDGPHTIDTQGLMQPLENPNEEFPAVCTQSAPFSTLSTGDTSETWRVAVKANDDTLVGYRDRASFRFLGVRYAPQPGRFRYSTGYRGSGGNYSVLKIAPACVQLDGSGSEDCLFLNIFTPYLPRDGASTAKSNLRPVMFWIHGGAFTSASGGDSFSDGGNFASRNDAVVVSINYRLGTLGFMAIDDGETNGNFGLADQVNALDWVIANIRNFGGDPSRITIYGQSAGAASVRALLASPKAAGKFAGAIPMSGLGGLNYGTPYAKYFTIEEMMKTVGNEILTLTGCDMAMSRVDCLRKVPLSELLTITPARYLVVDGTYLTTDQLELKSGPPLPVHLMMGSVRDDGAPFISYPKTTNQTEYLAKIGFKPPSPSLFPVPTTTNNTTLNLYTMASRLATDAMFRCIDQATVHEGLRSGRLGTGRAFYYEFDRTYQTAGWPRLDVCEPPRTAAKPNGDPSLPYMRCHSGELNYVFGNVVREDRPARDDADFPFQRLVVDMFGAFARAYDPNPDECFLATRGYAETLSEVRRSGPWVPATKDGMTLRELDWPSRQGPFRELSQCESLGLGLGYYE</sequence>
<reference evidence="4" key="1">
    <citation type="journal article" date="2012" name="PLoS Genet.">
        <title>Comparative analysis of the genomes of two field isolates of the rice blast fungus Magnaporthe oryzae.</title>
        <authorList>
            <person name="Xue M."/>
            <person name="Yang J."/>
            <person name="Li Z."/>
            <person name="Hu S."/>
            <person name="Yao N."/>
            <person name="Dean R.A."/>
            <person name="Zhao W."/>
            <person name="Shen M."/>
            <person name="Zhang H."/>
            <person name="Li C."/>
            <person name="Liu L."/>
            <person name="Cao L."/>
            <person name="Xu X."/>
            <person name="Xing Y."/>
            <person name="Hsiang T."/>
            <person name="Zhang Z."/>
            <person name="Xu J.R."/>
            <person name="Peng Y.L."/>
        </authorList>
    </citation>
    <scope>NUCLEOTIDE SEQUENCE</scope>
    <source>
        <strain evidence="4">Y34</strain>
    </source>
</reference>